<name>A0A368JDX2_9BACT</name>
<dbReference type="OrthoDB" id="958326at2"/>
<comment type="caution">
    <text evidence="1">The sequence shown here is derived from an EMBL/GenBank/DDBJ whole genome shotgun (WGS) entry which is preliminary data.</text>
</comment>
<sequence>MQVPTFDHKLGSSIHSIISHLFTKFIPYEISIYPGKIIQTYENEGLIAPHTSTIDLNEYGLVPENDVTYNQDGYVIERRFKYGNNDGYTKYTILDGNVVKTETKDDTGEYITTNEFDLTKLSVPNPLSFKGKKDRNLLLKSTVNYTKLEPQSSDFRPLSKEYSYVFDQAGKVTLQLTITTLANGKIQLDGQVYKYK</sequence>
<reference evidence="1 2" key="1">
    <citation type="submission" date="2018-07" db="EMBL/GenBank/DDBJ databases">
        <title>Genome analysis of Larkinella rosea.</title>
        <authorList>
            <person name="Zhou Z."/>
            <person name="Wang G."/>
        </authorList>
    </citation>
    <scope>NUCLEOTIDE SEQUENCE [LARGE SCALE GENOMIC DNA]</scope>
    <source>
        <strain evidence="2">zzj9</strain>
    </source>
</reference>
<dbReference type="AlphaFoldDB" id="A0A368JDX2"/>
<dbReference type="EMBL" id="QOWE01000034">
    <property type="protein sequence ID" value="RCR65847.1"/>
    <property type="molecule type" value="Genomic_DNA"/>
</dbReference>
<gene>
    <name evidence="1" type="ORF">DUE52_29710</name>
</gene>
<evidence type="ECO:0008006" key="3">
    <source>
        <dbReference type="Google" id="ProtNLM"/>
    </source>
</evidence>
<organism evidence="1 2">
    <name type="scientific">Larkinella punicea</name>
    <dbReference type="NCBI Taxonomy" id="2315727"/>
    <lineage>
        <taxon>Bacteria</taxon>
        <taxon>Pseudomonadati</taxon>
        <taxon>Bacteroidota</taxon>
        <taxon>Cytophagia</taxon>
        <taxon>Cytophagales</taxon>
        <taxon>Spirosomataceae</taxon>
        <taxon>Larkinella</taxon>
    </lineage>
</organism>
<accession>A0A368JDX2</accession>
<proteinExistence type="predicted"/>
<protein>
    <recommendedName>
        <fullName evidence="3">DUF4595 domain-containing protein</fullName>
    </recommendedName>
</protein>
<dbReference type="RefSeq" id="WP_114409760.1">
    <property type="nucleotide sequence ID" value="NZ_QOWE01000034.1"/>
</dbReference>
<evidence type="ECO:0000313" key="1">
    <source>
        <dbReference type="EMBL" id="RCR65847.1"/>
    </source>
</evidence>
<keyword evidence="2" id="KW-1185">Reference proteome</keyword>
<evidence type="ECO:0000313" key="2">
    <source>
        <dbReference type="Proteomes" id="UP000253383"/>
    </source>
</evidence>
<dbReference type="Proteomes" id="UP000253383">
    <property type="component" value="Unassembled WGS sequence"/>
</dbReference>